<dbReference type="AlphaFoldDB" id="X1SP07"/>
<name>X1SP07_9ZZZZ</name>
<proteinExistence type="predicted"/>
<dbReference type="Pfam" id="PF22090">
    <property type="entry name" value="Gins51_C"/>
    <property type="match status" value="1"/>
</dbReference>
<evidence type="ECO:0000259" key="1">
    <source>
        <dbReference type="Pfam" id="PF22090"/>
    </source>
</evidence>
<protein>
    <recommendedName>
        <fullName evidence="1">Gins51 C-terminal domain-containing protein</fullName>
    </recommendedName>
</protein>
<gene>
    <name evidence="2" type="ORF">S12H4_21126</name>
</gene>
<feature type="domain" description="Gins51 C-terminal" evidence="1">
    <location>
        <begin position="1"/>
        <end position="28"/>
    </location>
</feature>
<comment type="caution">
    <text evidence="2">The sequence shown here is derived from an EMBL/GenBank/DDBJ whole genome shotgun (WGS) entry which is preliminary data.</text>
</comment>
<dbReference type="EMBL" id="BARW01010821">
    <property type="protein sequence ID" value="GAI80881.1"/>
    <property type="molecule type" value="Genomic_DNA"/>
</dbReference>
<organism evidence="2">
    <name type="scientific">marine sediment metagenome</name>
    <dbReference type="NCBI Taxonomy" id="412755"/>
    <lineage>
        <taxon>unclassified sequences</taxon>
        <taxon>metagenomes</taxon>
        <taxon>ecological metagenomes</taxon>
    </lineage>
</organism>
<reference evidence="2" key="1">
    <citation type="journal article" date="2014" name="Front. Microbiol.">
        <title>High frequency of phylogenetically diverse reductive dehalogenase-homologous genes in deep subseafloor sedimentary metagenomes.</title>
        <authorList>
            <person name="Kawai M."/>
            <person name="Futagami T."/>
            <person name="Toyoda A."/>
            <person name="Takaki Y."/>
            <person name="Nishi S."/>
            <person name="Hori S."/>
            <person name="Arai W."/>
            <person name="Tsubouchi T."/>
            <person name="Morono Y."/>
            <person name="Uchiyama I."/>
            <person name="Ito T."/>
            <person name="Fujiyama A."/>
            <person name="Inagaki F."/>
            <person name="Takami H."/>
        </authorList>
    </citation>
    <scope>NUCLEOTIDE SEQUENCE</scope>
    <source>
        <strain evidence="2">Expedition CK06-06</strain>
    </source>
</reference>
<evidence type="ECO:0000313" key="2">
    <source>
        <dbReference type="EMBL" id="GAI80881.1"/>
    </source>
</evidence>
<dbReference type="InterPro" id="IPR054314">
    <property type="entry name" value="Gins51_C"/>
</dbReference>
<sequence>GPFEKDNIASIPSQNANILIIEKFAQKVEIS</sequence>
<accession>X1SP07</accession>
<dbReference type="Gene3D" id="3.40.5.50">
    <property type="match status" value="1"/>
</dbReference>
<feature type="non-terminal residue" evidence="2">
    <location>
        <position position="1"/>
    </location>
</feature>